<reference evidence="6" key="2">
    <citation type="submission" date="2018-02" db="UniProtKB">
        <authorList>
            <consortium name="EnsemblPlants"/>
        </authorList>
    </citation>
    <scope>IDENTIFICATION</scope>
    <source>
        <strain evidence="6">Williams 82</strain>
    </source>
</reference>
<evidence type="ECO:0000313" key="7">
    <source>
        <dbReference type="Proteomes" id="UP000008827"/>
    </source>
</evidence>
<evidence type="ECO:0000259" key="4">
    <source>
        <dbReference type="Pfam" id="PF01494"/>
    </source>
</evidence>
<evidence type="ECO:0000256" key="2">
    <source>
        <dbReference type="ARBA" id="ARBA00023033"/>
    </source>
</evidence>
<dbReference type="SUPFAM" id="SSF51905">
    <property type="entry name" value="FAD/NAD(P)-binding domain"/>
    <property type="match status" value="1"/>
</dbReference>
<dbReference type="PRINTS" id="PR00420">
    <property type="entry name" value="RNGMNOXGNASE"/>
</dbReference>
<dbReference type="Gene3D" id="3.50.50.60">
    <property type="entry name" value="FAD/NAD(P)-binding domain"/>
    <property type="match status" value="1"/>
</dbReference>
<dbReference type="InterPro" id="IPR044560">
    <property type="entry name" value="MOase"/>
</dbReference>
<protein>
    <recommendedName>
        <fullName evidence="4">FAD-binding domain-containing protein</fullName>
    </recommendedName>
</protein>
<dbReference type="GO" id="GO:0071949">
    <property type="term" value="F:FAD binding"/>
    <property type="evidence" value="ECO:0007669"/>
    <property type="project" value="InterPro"/>
</dbReference>
<dbReference type="OrthoDB" id="655030at2759"/>
<keyword evidence="7" id="KW-1185">Reference proteome</keyword>
<evidence type="ECO:0000313" key="6">
    <source>
        <dbReference type="EnsemblPlants" id="KRH36077"/>
    </source>
</evidence>
<dbReference type="InterPro" id="IPR036188">
    <property type="entry name" value="FAD/NAD-bd_sf"/>
</dbReference>
<feature type="domain" description="FAD-binding" evidence="4">
    <location>
        <begin position="8"/>
        <end position="339"/>
    </location>
</feature>
<dbReference type="EnsemblPlants" id="KRH36077">
    <property type="protein sequence ID" value="KRH36077"/>
    <property type="gene ID" value="GLYMA_10G282100"/>
</dbReference>
<comment type="similarity">
    <text evidence="3">Belongs to the 3-hydroxybenzoate 6-hydroxylase family.</text>
</comment>
<dbReference type="InterPro" id="IPR002938">
    <property type="entry name" value="FAD-bd"/>
</dbReference>
<dbReference type="SMR" id="A0A0R0I082"/>
<evidence type="ECO:0000256" key="1">
    <source>
        <dbReference type="ARBA" id="ARBA00023002"/>
    </source>
</evidence>
<reference evidence="5" key="3">
    <citation type="submission" date="2018-07" db="EMBL/GenBank/DDBJ databases">
        <title>WGS assembly of Glycine max.</title>
        <authorList>
            <person name="Schmutz J."/>
            <person name="Cannon S."/>
            <person name="Schlueter J."/>
            <person name="Ma J."/>
            <person name="Mitros T."/>
            <person name="Nelson W."/>
            <person name="Hyten D."/>
            <person name="Song Q."/>
            <person name="Thelen J."/>
            <person name="Cheng J."/>
            <person name="Xu D."/>
            <person name="Hellsten U."/>
            <person name="May G."/>
            <person name="Yu Y."/>
            <person name="Sakurai T."/>
            <person name="Umezawa T."/>
            <person name="Bhattacharyya M."/>
            <person name="Sandhu D."/>
            <person name="Valliyodan B."/>
            <person name="Lindquist E."/>
            <person name="Peto M."/>
            <person name="Grant D."/>
            <person name="Shu S."/>
            <person name="Goodstein D."/>
            <person name="Barry K."/>
            <person name="Futrell-Griggs M."/>
            <person name="Abernathy B."/>
            <person name="Du J."/>
            <person name="Tian Z."/>
            <person name="Zhu L."/>
            <person name="Gill N."/>
            <person name="Joshi T."/>
            <person name="Libault M."/>
            <person name="Sethuraman A."/>
            <person name="Zhang X."/>
            <person name="Shinozaki K."/>
            <person name="Nguyen H."/>
            <person name="Wing R."/>
            <person name="Cregan P."/>
            <person name="Specht J."/>
            <person name="Grimwood J."/>
            <person name="Rokhsar D."/>
            <person name="Stacey G."/>
            <person name="Shoemaker R."/>
            <person name="Jackson S."/>
        </authorList>
    </citation>
    <scope>NUCLEOTIDE SEQUENCE</scope>
    <source>
        <tissue evidence="5">Callus</tissue>
    </source>
</reference>
<dbReference type="Pfam" id="PF01494">
    <property type="entry name" value="FAD_binding_3"/>
    <property type="match status" value="1"/>
</dbReference>
<evidence type="ECO:0000256" key="3">
    <source>
        <dbReference type="ARBA" id="ARBA00024018"/>
    </source>
</evidence>
<keyword evidence="2" id="KW-0503">Monooxygenase</keyword>
<dbReference type="GeneID" id="100799862"/>
<dbReference type="EMBL" id="CM000843">
    <property type="protein sequence ID" value="KRH36077.1"/>
    <property type="molecule type" value="Genomic_DNA"/>
</dbReference>
<dbReference type="PANTHER" id="PTHR45934">
    <property type="entry name" value="FAD/NAD(P)-BINDING OXIDOREDUCTASE FAMILY PROTEIN"/>
    <property type="match status" value="1"/>
</dbReference>
<dbReference type="Proteomes" id="UP000008827">
    <property type="component" value="Chromosome 10"/>
</dbReference>
<dbReference type="STRING" id="3847.A0A0R0I082"/>
<reference evidence="5 6" key="1">
    <citation type="journal article" date="2010" name="Nature">
        <title>Genome sequence of the palaeopolyploid soybean.</title>
        <authorList>
            <person name="Schmutz J."/>
            <person name="Cannon S.B."/>
            <person name="Schlueter J."/>
            <person name="Ma J."/>
            <person name="Mitros T."/>
            <person name="Nelson W."/>
            <person name="Hyten D.L."/>
            <person name="Song Q."/>
            <person name="Thelen J.J."/>
            <person name="Cheng J."/>
            <person name="Xu D."/>
            <person name="Hellsten U."/>
            <person name="May G.D."/>
            <person name="Yu Y."/>
            <person name="Sakurai T."/>
            <person name="Umezawa T."/>
            <person name="Bhattacharyya M.K."/>
            <person name="Sandhu D."/>
            <person name="Valliyodan B."/>
            <person name="Lindquist E."/>
            <person name="Peto M."/>
            <person name="Grant D."/>
            <person name="Shu S."/>
            <person name="Goodstein D."/>
            <person name="Barry K."/>
            <person name="Futrell-Griggs M."/>
            <person name="Abernathy B."/>
            <person name="Du J."/>
            <person name="Tian Z."/>
            <person name="Zhu L."/>
            <person name="Gill N."/>
            <person name="Joshi T."/>
            <person name="Libault M."/>
            <person name="Sethuraman A."/>
            <person name="Zhang X.-C."/>
            <person name="Shinozaki K."/>
            <person name="Nguyen H.T."/>
            <person name="Wing R.A."/>
            <person name="Cregan P."/>
            <person name="Specht J."/>
            <person name="Grimwood J."/>
            <person name="Rokhsar D."/>
            <person name="Stacey G."/>
            <person name="Shoemaker R.C."/>
            <person name="Jackson S.A."/>
        </authorList>
    </citation>
    <scope>NUCLEOTIDE SEQUENCE</scope>
    <source>
        <strain evidence="6">cv. Williams 82</strain>
        <tissue evidence="5">Callus</tissue>
    </source>
</reference>
<accession>A0A0R0I082</accession>
<dbReference type="Gramene" id="KRH36077">
    <property type="protein sequence ID" value="KRH36077"/>
    <property type="gene ID" value="GLYMA_10G282100"/>
</dbReference>
<dbReference type="GO" id="GO:0004497">
    <property type="term" value="F:monooxygenase activity"/>
    <property type="evidence" value="ECO:0007669"/>
    <property type="project" value="UniProtKB-KW"/>
</dbReference>
<proteinExistence type="inferred from homology"/>
<dbReference type="RefSeq" id="XP_014618917.1">
    <property type="nucleotide sequence ID" value="XM_014763431.3"/>
</dbReference>
<organism evidence="5">
    <name type="scientific">Glycine max</name>
    <name type="common">Soybean</name>
    <name type="synonym">Glycine hispida</name>
    <dbReference type="NCBI Taxonomy" id="3847"/>
    <lineage>
        <taxon>Eukaryota</taxon>
        <taxon>Viridiplantae</taxon>
        <taxon>Streptophyta</taxon>
        <taxon>Embryophyta</taxon>
        <taxon>Tracheophyta</taxon>
        <taxon>Spermatophyta</taxon>
        <taxon>Magnoliopsida</taxon>
        <taxon>eudicotyledons</taxon>
        <taxon>Gunneridae</taxon>
        <taxon>Pentapetalae</taxon>
        <taxon>rosids</taxon>
        <taxon>fabids</taxon>
        <taxon>Fabales</taxon>
        <taxon>Fabaceae</taxon>
        <taxon>Papilionoideae</taxon>
        <taxon>50 kb inversion clade</taxon>
        <taxon>NPAAA clade</taxon>
        <taxon>indigoferoid/millettioid clade</taxon>
        <taxon>Phaseoleae</taxon>
        <taxon>Glycine</taxon>
        <taxon>Glycine subgen. Soja</taxon>
    </lineage>
</organism>
<keyword evidence="1" id="KW-0560">Oxidoreductase</keyword>
<dbReference type="PANTHER" id="PTHR45934:SF20">
    <property type="entry name" value="MONOOXYGENASE 2-RELATED"/>
    <property type="match status" value="1"/>
</dbReference>
<sequence length="423" mass="47265">MESSLVEDIVIVGAGIAGLATSLALHRLGVPSLVLEYSDTLRVTGFALTTWTNAWKALDALGVGTILRHQHVQLKEKLECRNVTTSLILGQQTSSLSFEGTGKHGDCEVRCVRRQLMLEAIANELPSGTIRFLSKVVAIEESGFSKIKIVRLDDGTTIKTKVLIGCDGINSVVAKWLGFKEASFTGRYVIRGYKKLMNNHGLEPKFMHYFGKGFRSGVMPCDDNTVYWFLTWTPTSEEKELAKNPSKMKQLVLRKVEKMPSDIKTFIEKTETKDILTSPLKYRHEWELMLGKISKGNVCVVGDAFHPMAPDLGQGGCCALEDGIILARHLAEAFTKKTGKHVAKEMGEEGKSKEQYKKIEASLRKYAKERRWRNIDISVTSYVLGFVLQGDLKLVSHFRDKLFPAFLAELLLKKSDFDCGKLN</sequence>
<evidence type="ECO:0000313" key="5">
    <source>
        <dbReference type="EMBL" id="KRH36077.1"/>
    </source>
</evidence>
<gene>
    <name evidence="6" type="primary">LOC100799862</name>
    <name evidence="5" type="ORF">GLYMA_10G282100</name>
</gene>
<dbReference type="AlphaFoldDB" id="A0A0R0I082"/>
<name>A0A0R0I082_SOYBN</name>